<evidence type="ECO:0000313" key="2">
    <source>
        <dbReference type="Proteomes" id="UP000624244"/>
    </source>
</evidence>
<sequence>MEVIARMSQYKQGDMLASAVPSAPLSDKSLIRVHSAAYEQYLLFSTFHSTTIVIANVPRLLLVHVQPLDALRGLIDGTNRLAGIPARQLTVQNAGIDHWE</sequence>
<accession>A0A8H6DQS9</accession>
<dbReference type="EMBL" id="WNKQ01000021">
    <property type="protein sequence ID" value="KAF5844754.1"/>
    <property type="molecule type" value="Genomic_DNA"/>
</dbReference>
<evidence type="ECO:0000313" key="1">
    <source>
        <dbReference type="EMBL" id="KAF5844754.1"/>
    </source>
</evidence>
<name>A0A8H6DQS9_COCSA</name>
<dbReference type="AlphaFoldDB" id="A0A8H6DQS9"/>
<proteinExistence type="predicted"/>
<gene>
    <name evidence="1" type="ORF">GGP41_008675</name>
</gene>
<comment type="caution">
    <text evidence="1">The sequence shown here is derived from an EMBL/GenBank/DDBJ whole genome shotgun (WGS) entry which is preliminary data.</text>
</comment>
<reference evidence="1" key="1">
    <citation type="submission" date="2019-11" db="EMBL/GenBank/DDBJ databases">
        <title>Bipolaris sorokiniana Genome sequencing.</title>
        <authorList>
            <person name="Wang H."/>
        </authorList>
    </citation>
    <scope>NUCLEOTIDE SEQUENCE</scope>
</reference>
<organism evidence="1 2">
    <name type="scientific">Cochliobolus sativus</name>
    <name type="common">Common root rot and spot blotch fungus</name>
    <name type="synonym">Bipolaris sorokiniana</name>
    <dbReference type="NCBI Taxonomy" id="45130"/>
    <lineage>
        <taxon>Eukaryota</taxon>
        <taxon>Fungi</taxon>
        <taxon>Dikarya</taxon>
        <taxon>Ascomycota</taxon>
        <taxon>Pezizomycotina</taxon>
        <taxon>Dothideomycetes</taxon>
        <taxon>Pleosporomycetidae</taxon>
        <taxon>Pleosporales</taxon>
        <taxon>Pleosporineae</taxon>
        <taxon>Pleosporaceae</taxon>
        <taxon>Bipolaris</taxon>
    </lineage>
</organism>
<dbReference type="Proteomes" id="UP000624244">
    <property type="component" value="Unassembled WGS sequence"/>
</dbReference>
<protein>
    <submittedName>
        <fullName evidence="1">Uncharacterized protein</fullName>
    </submittedName>
</protein>